<dbReference type="Proteomes" id="UP000515847">
    <property type="component" value="Chromosome"/>
</dbReference>
<dbReference type="InterPro" id="IPR005149">
    <property type="entry name" value="Tscrpt_reg_PadR_N"/>
</dbReference>
<proteinExistence type="predicted"/>
<dbReference type="SUPFAM" id="SSF46785">
    <property type="entry name" value="Winged helix' DNA-binding domain"/>
    <property type="match status" value="1"/>
</dbReference>
<feature type="domain" description="Transcription regulator PadR N-terminal" evidence="1">
    <location>
        <begin position="18"/>
        <end position="88"/>
    </location>
</feature>
<protein>
    <submittedName>
        <fullName evidence="2">PadR family transcriptional regulator</fullName>
    </submittedName>
</protein>
<keyword evidence="3" id="KW-1185">Reference proteome</keyword>
<evidence type="ECO:0000313" key="3">
    <source>
        <dbReference type="Proteomes" id="UP000515847"/>
    </source>
</evidence>
<dbReference type="AlphaFoldDB" id="A0A7G6E5J4"/>
<name>A0A7G6E5J4_THEFR</name>
<dbReference type="Gene3D" id="1.10.10.10">
    <property type="entry name" value="Winged helix-like DNA-binding domain superfamily/Winged helix DNA-binding domain"/>
    <property type="match status" value="1"/>
</dbReference>
<accession>A0A7G6E5J4</accession>
<dbReference type="InterPro" id="IPR036388">
    <property type="entry name" value="WH-like_DNA-bd_sf"/>
</dbReference>
<gene>
    <name evidence="2" type="ORF">BR63_14250</name>
</gene>
<dbReference type="InterPro" id="IPR052509">
    <property type="entry name" value="Metal_resp_DNA-bind_regulator"/>
</dbReference>
<evidence type="ECO:0000313" key="2">
    <source>
        <dbReference type="EMBL" id="QNB47348.1"/>
    </source>
</evidence>
<organism evidence="2 3">
    <name type="scientific">Thermanaerosceptrum fracticalcis</name>
    <dbReference type="NCBI Taxonomy" id="1712410"/>
    <lineage>
        <taxon>Bacteria</taxon>
        <taxon>Bacillati</taxon>
        <taxon>Bacillota</taxon>
        <taxon>Clostridia</taxon>
        <taxon>Eubacteriales</taxon>
        <taxon>Peptococcaceae</taxon>
        <taxon>Thermanaerosceptrum</taxon>
    </lineage>
</organism>
<dbReference type="PANTHER" id="PTHR33169">
    <property type="entry name" value="PADR-FAMILY TRANSCRIPTIONAL REGULATOR"/>
    <property type="match status" value="1"/>
</dbReference>
<dbReference type="KEGG" id="tfr:BR63_14250"/>
<dbReference type="Pfam" id="PF03551">
    <property type="entry name" value="PadR"/>
    <property type="match status" value="1"/>
</dbReference>
<dbReference type="PANTHER" id="PTHR33169:SF14">
    <property type="entry name" value="TRANSCRIPTIONAL REGULATOR RV3488"/>
    <property type="match status" value="1"/>
</dbReference>
<reference evidence="2 3" key="1">
    <citation type="journal article" date="2019" name="Front. Microbiol.">
        <title>Thermoanaerosceptrum fracticalcis gen. nov. sp. nov., a Novel Fumarate-Fermenting Microorganism From a Deep Fractured Carbonate Aquifer of the US Great Basin.</title>
        <authorList>
            <person name="Hamilton-Brehm S.D."/>
            <person name="Stewart L.E."/>
            <person name="Zavarin M."/>
            <person name="Caldwell M."/>
            <person name="Lawson P.A."/>
            <person name="Onstott T.C."/>
            <person name="Grzymski J."/>
            <person name="Neveux I."/>
            <person name="Lollar B.S."/>
            <person name="Russell C.E."/>
            <person name="Moser D.P."/>
        </authorList>
    </citation>
    <scope>NUCLEOTIDE SEQUENCE [LARGE SCALE GENOMIC DNA]</scope>
    <source>
        <strain evidence="2 3">DRI-13</strain>
    </source>
</reference>
<sequence>MVILMFRDFFLGFIKIHILHHAEQEPVYGSYLIQELAHHGYEISPGTLYPTLHSLEKNGYLVKEDRVVDGKVRKYYSITDKGREALAEARLKIKELVSEVL</sequence>
<dbReference type="EMBL" id="CP045798">
    <property type="protein sequence ID" value="QNB47348.1"/>
    <property type="molecule type" value="Genomic_DNA"/>
</dbReference>
<evidence type="ECO:0000259" key="1">
    <source>
        <dbReference type="Pfam" id="PF03551"/>
    </source>
</evidence>
<dbReference type="InterPro" id="IPR036390">
    <property type="entry name" value="WH_DNA-bd_sf"/>
</dbReference>
<dbReference type="OrthoDB" id="9808017at2"/>